<evidence type="ECO:0000313" key="10">
    <source>
        <dbReference type="Proteomes" id="UP000261660"/>
    </source>
</evidence>
<evidence type="ECO:0000256" key="3">
    <source>
        <dbReference type="ARBA" id="ARBA00023157"/>
    </source>
</evidence>
<keyword evidence="6" id="KW-1133">Transmembrane helix</keyword>
<feature type="domain" description="Fibronectin type-III" evidence="8">
    <location>
        <begin position="152"/>
        <end position="248"/>
    </location>
</feature>
<dbReference type="CDD" id="cd00063">
    <property type="entry name" value="FN3"/>
    <property type="match status" value="2"/>
</dbReference>
<dbReference type="Pfam" id="PF00041">
    <property type="entry name" value="fn3"/>
    <property type="match status" value="2"/>
</dbReference>
<keyword evidence="2" id="KW-0677">Repeat</keyword>
<feature type="chain" id="PRO_5018648505" evidence="7">
    <location>
        <begin position="39"/>
        <end position="762"/>
    </location>
</feature>
<evidence type="ECO:0000256" key="5">
    <source>
        <dbReference type="ARBA" id="ARBA00023180"/>
    </source>
</evidence>
<dbReference type="SUPFAM" id="SSF49265">
    <property type="entry name" value="Fibronectin type III"/>
    <property type="match status" value="2"/>
</dbReference>
<organism evidence="9 10">
    <name type="scientific">Labrus bergylta</name>
    <name type="common">ballan wrasse</name>
    <dbReference type="NCBI Taxonomy" id="56723"/>
    <lineage>
        <taxon>Eukaryota</taxon>
        <taxon>Metazoa</taxon>
        <taxon>Chordata</taxon>
        <taxon>Craniata</taxon>
        <taxon>Vertebrata</taxon>
        <taxon>Euteleostomi</taxon>
        <taxon>Actinopterygii</taxon>
        <taxon>Neopterygii</taxon>
        <taxon>Teleostei</taxon>
        <taxon>Neoteleostei</taxon>
        <taxon>Acanthomorphata</taxon>
        <taxon>Eupercaria</taxon>
        <taxon>Labriformes</taxon>
        <taxon>Labridae</taxon>
        <taxon>Labrus</taxon>
    </lineage>
</organism>
<dbReference type="InterPro" id="IPR003961">
    <property type="entry name" value="FN3_dom"/>
</dbReference>
<evidence type="ECO:0000256" key="6">
    <source>
        <dbReference type="SAM" id="Phobius"/>
    </source>
</evidence>
<dbReference type="GO" id="GO:0019955">
    <property type="term" value="F:cytokine binding"/>
    <property type="evidence" value="ECO:0007669"/>
    <property type="project" value="TreeGrafter"/>
</dbReference>
<dbReference type="InterPro" id="IPR036116">
    <property type="entry name" value="FN3_sf"/>
</dbReference>
<reference evidence="9" key="1">
    <citation type="submission" date="2025-08" db="UniProtKB">
        <authorList>
            <consortium name="Ensembl"/>
        </authorList>
    </citation>
    <scope>IDENTIFICATION</scope>
</reference>
<proteinExistence type="predicted"/>
<dbReference type="Ensembl" id="ENSLBET00000031878.1">
    <property type="protein sequence ID" value="ENSLBEP00000030469.1"/>
    <property type="gene ID" value="ENSLBEG00000023012.1"/>
</dbReference>
<name>A0A3Q3GFS9_9LABR</name>
<dbReference type="PROSITE" id="PS50853">
    <property type="entry name" value="FN3"/>
    <property type="match status" value="2"/>
</dbReference>
<keyword evidence="1 7" id="KW-0732">Signal</keyword>
<dbReference type="STRING" id="56723.ENSLBEP00000030469"/>
<dbReference type="InParanoid" id="A0A3Q3GFS9"/>
<dbReference type="PANTHER" id="PTHR23036:SF193">
    <property type="entry name" value="INTERLEUKIN-6 RECEPTOR SUBUNIT BETA-LIKE"/>
    <property type="match status" value="1"/>
</dbReference>
<dbReference type="SMART" id="SM00060">
    <property type="entry name" value="FN3"/>
    <property type="match status" value="2"/>
</dbReference>
<keyword evidence="6" id="KW-0472">Membrane</keyword>
<evidence type="ECO:0000259" key="8">
    <source>
        <dbReference type="PROSITE" id="PS50853"/>
    </source>
</evidence>
<keyword evidence="5" id="KW-0325">Glycoprotein</keyword>
<keyword evidence="6" id="KW-0812">Transmembrane</keyword>
<dbReference type="Gene3D" id="2.60.40.10">
    <property type="entry name" value="Immunoglobulins"/>
    <property type="match status" value="3"/>
</dbReference>
<accession>A0A3Q3GFS9</accession>
<dbReference type="InterPro" id="IPR050379">
    <property type="entry name" value="Type-I_Cytokine_Rcpt"/>
</dbReference>
<dbReference type="Proteomes" id="UP000261660">
    <property type="component" value="Unplaced"/>
</dbReference>
<evidence type="ECO:0000256" key="4">
    <source>
        <dbReference type="ARBA" id="ARBA00023170"/>
    </source>
</evidence>
<dbReference type="GeneTree" id="ENSGT00940000167247"/>
<feature type="signal peptide" evidence="7">
    <location>
        <begin position="1"/>
        <end position="38"/>
    </location>
</feature>
<dbReference type="GO" id="GO:0004896">
    <property type="term" value="F:cytokine receptor activity"/>
    <property type="evidence" value="ECO:0007669"/>
    <property type="project" value="TreeGrafter"/>
</dbReference>
<dbReference type="PANTHER" id="PTHR23036">
    <property type="entry name" value="CYTOKINE RECEPTOR"/>
    <property type="match status" value="1"/>
</dbReference>
<keyword evidence="10" id="KW-1185">Reference proteome</keyword>
<dbReference type="AlphaFoldDB" id="A0A3Q3GFS9"/>
<reference evidence="9" key="2">
    <citation type="submission" date="2025-09" db="UniProtKB">
        <authorList>
            <consortium name="Ensembl"/>
        </authorList>
    </citation>
    <scope>IDENTIFICATION</scope>
</reference>
<evidence type="ECO:0000256" key="7">
    <source>
        <dbReference type="SAM" id="SignalP"/>
    </source>
</evidence>
<dbReference type="FunFam" id="2.60.40.10:FF:000028">
    <property type="entry name" value="Neuronal cell adhesion molecule"/>
    <property type="match status" value="1"/>
</dbReference>
<dbReference type="GO" id="GO:0009897">
    <property type="term" value="C:external side of plasma membrane"/>
    <property type="evidence" value="ECO:0007669"/>
    <property type="project" value="TreeGrafter"/>
</dbReference>
<dbReference type="OrthoDB" id="5968456at2759"/>
<protein>
    <submittedName>
        <fullName evidence="9">Interleukin-31 receptor subunit alpha-like</fullName>
    </submittedName>
</protein>
<feature type="domain" description="Fibronectin type-III" evidence="8">
    <location>
        <begin position="452"/>
        <end position="549"/>
    </location>
</feature>
<evidence type="ECO:0000256" key="1">
    <source>
        <dbReference type="ARBA" id="ARBA00022729"/>
    </source>
</evidence>
<dbReference type="GO" id="GO:0043235">
    <property type="term" value="C:receptor complex"/>
    <property type="evidence" value="ECO:0007669"/>
    <property type="project" value="TreeGrafter"/>
</dbReference>
<dbReference type="InterPro" id="IPR013783">
    <property type="entry name" value="Ig-like_fold"/>
</dbReference>
<sequence length="762" mass="85486">MVGCTFQLDLSHLKCSSHISMLSLILASCTSVVSYVQASSVNCMSSKYQHCEIQPGGVHALDCFGEHHTRFKTCEWKPGNGSKPENLYTLIVQQPTKKLCKAYININEFITKGIKVFEQHNMTVKVFENGESTNCTKAVFSASPKSIMRCAAPHDVTFSRHSGGLALNVSWLQDRKLITFYSVRYKARSSPLWSEPLLQCQKGQRCKVENLTSSLEYNVQIQCVTNKMCSQCVWSDVYTVQAELTTQPVVEHLGETDIAKRKGQRQISLTWTFPAKELNEGYHVTIWKASGEEPSERMKTTEPAIRLILSYSAYYLNISAFNNASTSPAVSQIIPEQEDETSMDDPKLNVEVHSDMSFTIYWKDNLIQKYVCYSAEWTKKGHKATHMSFYQNEENHRTISPLPEPLEPYRRYSVTLHTRPYKDTCNMKHINNSESTYGTTQFYFMEGSPVSAPTNISSFNVSLHSAVLQWSPIPEEDVRGFLLGYIIHYTDYHHTGTSEESNITVDPAFSTYELKDLESGTAYKVQLSGFTEAGEGVLSSEILFKTDNKEYSYLSSIISVFAVLAIVLVFGSQITKRAKLLLWPSIPNPGKSNAMQKIEGARELELLASISPLKVEEWETSSLQIVEREEIMIPASTSPSTLPLLHALEDQEDQSEMTCDWIPCDTMTATDDNLPDVTTETNSEVPRTDLQSSPFAFPSGYTTITMFQQVTLQAAPANSAATQAVETETEDKDLTVVMSRLDYVGQFSTSPILHNEGLSTIL</sequence>
<evidence type="ECO:0000256" key="2">
    <source>
        <dbReference type="ARBA" id="ARBA00022737"/>
    </source>
</evidence>
<evidence type="ECO:0000313" key="9">
    <source>
        <dbReference type="Ensembl" id="ENSLBEP00000030469.1"/>
    </source>
</evidence>
<keyword evidence="3" id="KW-1015">Disulfide bond</keyword>
<feature type="transmembrane region" description="Helical" evidence="6">
    <location>
        <begin position="551"/>
        <end position="571"/>
    </location>
</feature>
<keyword evidence="4" id="KW-0675">Receptor</keyword>